<dbReference type="NCBIfam" id="TIGR00005">
    <property type="entry name" value="rluA_subfam"/>
    <property type="match status" value="1"/>
</dbReference>
<dbReference type="InterPro" id="IPR006224">
    <property type="entry name" value="PsdUridine_synth_RluA-like_CS"/>
</dbReference>
<accession>A0A2W5TRZ5</accession>
<dbReference type="SUPFAM" id="SSF55120">
    <property type="entry name" value="Pseudouridine synthase"/>
    <property type="match status" value="1"/>
</dbReference>
<dbReference type="InterPro" id="IPR050188">
    <property type="entry name" value="RluA_PseudoU_synthase"/>
</dbReference>
<dbReference type="Gene3D" id="3.10.290.10">
    <property type="entry name" value="RNA-binding S4 domain"/>
    <property type="match status" value="1"/>
</dbReference>
<dbReference type="EMBL" id="QFQP01000001">
    <property type="protein sequence ID" value="PZR18489.1"/>
    <property type="molecule type" value="Genomic_DNA"/>
</dbReference>
<evidence type="ECO:0000256" key="1">
    <source>
        <dbReference type="ARBA" id="ARBA00010876"/>
    </source>
</evidence>
<dbReference type="GO" id="GO:0003723">
    <property type="term" value="F:RNA binding"/>
    <property type="evidence" value="ECO:0007669"/>
    <property type="project" value="InterPro"/>
</dbReference>
<dbReference type="InterPro" id="IPR036986">
    <property type="entry name" value="S4_RNA-bd_sf"/>
</dbReference>
<dbReference type="GO" id="GO:0140098">
    <property type="term" value="F:catalytic activity, acting on RNA"/>
    <property type="evidence" value="ECO:0007669"/>
    <property type="project" value="UniProtKB-ARBA"/>
</dbReference>
<reference evidence="6 7" key="1">
    <citation type="submission" date="2017-08" db="EMBL/GenBank/DDBJ databases">
        <title>Infants hospitalized years apart are colonized by the same room-sourced microbial strains.</title>
        <authorList>
            <person name="Brooks B."/>
            <person name="Olm M.R."/>
            <person name="Firek B.A."/>
            <person name="Baker R."/>
            <person name="Thomas B.C."/>
            <person name="Morowitz M.J."/>
            <person name="Banfield J.F."/>
        </authorList>
    </citation>
    <scope>NUCLEOTIDE SEQUENCE [LARGE SCALE GENOMIC DNA]</scope>
    <source>
        <strain evidence="6">S2_003_000_R2_14</strain>
    </source>
</reference>
<name>A0A2W5TRZ5_9BACT</name>
<dbReference type="PROSITE" id="PS01129">
    <property type="entry name" value="PSI_RLU"/>
    <property type="match status" value="1"/>
</dbReference>
<dbReference type="EC" id="5.4.99.-" evidence="4"/>
<comment type="similarity">
    <text evidence="1 4">Belongs to the pseudouridine synthase RluA family.</text>
</comment>
<feature type="domain" description="Pseudouridine synthase RsuA/RluA-like" evidence="5">
    <location>
        <begin position="117"/>
        <end position="269"/>
    </location>
</feature>
<dbReference type="Proteomes" id="UP000249061">
    <property type="component" value="Unassembled WGS sequence"/>
</dbReference>
<dbReference type="GO" id="GO:0009982">
    <property type="term" value="F:pseudouridine synthase activity"/>
    <property type="evidence" value="ECO:0007669"/>
    <property type="project" value="InterPro"/>
</dbReference>
<dbReference type="PANTHER" id="PTHR21600:SF87">
    <property type="entry name" value="RNA PSEUDOURIDYLATE SYNTHASE DOMAIN-CONTAINING PROTEIN 1"/>
    <property type="match status" value="1"/>
</dbReference>
<dbReference type="AlphaFoldDB" id="A0A2W5TRZ5"/>
<feature type="active site" evidence="3">
    <location>
        <position position="160"/>
    </location>
</feature>
<evidence type="ECO:0000256" key="2">
    <source>
        <dbReference type="ARBA" id="ARBA00023235"/>
    </source>
</evidence>
<evidence type="ECO:0000313" key="7">
    <source>
        <dbReference type="Proteomes" id="UP000249061"/>
    </source>
</evidence>
<organism evidence="6 7">
    <name type="scientific">Archangium gephyra</name>
    <dbReference type="NCBI Taxonomy" id="48"/>
    <lineage>
        <taxon>Bacteria</taxon>
        <taxon>Pseudomonadati</taxon>
        <taxon>Myxococcota</taxon>
        <taxon>Myxococcia</taxon>
        <taxon>Myxococcales</taxon>
        <taxon>Cystobacterineae</taxon>
        <taxon>Archangiaceae</taxon>
        <taxon>Archangium</taxon>
    </lineage>
</organism>
<dbReference type="InterPro" id="IPR006225">
    <property type="entry name" value="PsdUridine_synth_RluC/D"/>
</dbReference>
<evidence type="ECO:0000259" key="5">
    <source>
        <dbReference type="Pfam" id="PF00849"/>
    </source>
</evidence>
<dbReference type="PANTHER" id="PTHR21600">
    <property type="entry name" value="MITOCHONDRIAL RNA PSEUDOURIDINE SYNTHASE"/>
    <property type="match status" value="1"/>
</dbReference>
<sequence>MVDVECEFVRSGGGVARPEDELDQLRPDEAGIVRLRYTVEPNYAGWRLDKYLCEKIRRASRTRVQEIIENDVVYERKLKPSTPVWPGLTFEVRRRVREEPTVPHMDALTQVFMDDALLVLDKPPGLPIHPTARYHHNTLVEQVKKKYGEGFRADPAHRLDRETSGLVVCGRTLEACQRLMKAFHDGKVNKEYVAVVEGWPEHDEFVVDAPIAEGTELIRIAVRIDESGRSARTRFVVQKRFERDGAKFAVLRCLPETGRQHQIRIHAQHVGFPLVGDKMYGPDPGYFDRFSKKQLEPEAWVKLRLPRQALHAATLELPHPTTRERVKFEAPLAKDLRDFIDGKPVSGMGAAAADAAE</sequence>
<dbReference type="InterPro" id="IPR020103">
    <property type="entry name" value="PsdUridine_synth_cat_dom_sf"/>
</dbReference>
<comment type="function">
    <text evidence="4">Responsible for synthesis of pseudouridine from uracil.</text>
</comment>
<gene>
    <name evidence="6" type="ORF">DI536_00995</name>
</gene>
<dbReference type="Pfam" id="PF00849">
    <property type="entry name" value="PseudoU_synth_2"/>
    <property type="match status" value="1"/>
</dbReference>
<evidence type="ECO:0000256" key="3">
    <source>
        <dbReference type="PIRSR" id="PIRSR606225-1"/>
    </source>
</evidence>
<dbReference type="GO" id="GO:0000455">
    <property type="term" value="P:enzyme-directed rRNA pseudouridine synthesis"/>
    <property type="evidence" value="ECO:0007669"/>
    <property type="project" value="TreeGrafter"/>
</dbReference>
<protein>
    <recommendedName>
        <fullName evidence="4">Pseudouridine synthase</fullName>
        <ecNumber evidence="4">5.4.99.-</ecNumber>
    </recommendedName>
</protein>
<evidence type="ECO:0000313" key="6">
    <source>
        <dbReference type="EMBL" id="PZR18489.1"/>
    </source>
</evidence>
<evidence type="ECO:0000256" key="4">
    <source>
        <dbReference type="RuleBase" id="RU362028"/>
    </source>
</evidence>
<dbReference type="Gene3D" id="3.30.2350.10">
    <property type="entry name" value="Pseudouridine synthase"/>
    <property type="match status" value="1"/>
</dbReference>
<keyword evidence="2 4" id="KW-0413">Isomerase</keyword>
<dbReference type="CDD" id="cd02869">
    <property type="entry name" value="PseudoU_synth_RluA_like"/>
    <property type="match status" value="1"/>
</dbReference>
<comment type="caution">
    <text evidence="6">The sequence shown here is derived from an EMBL/GenBank/DDBJ whole genome shotgun (WGS) entry which is preliminary data.</text>
</comment>
<comment type="catalytic activity">
    <reaction evidence="4">
        <text>a uridine in RNA = a pseudouridine in RNA</text>
        <dbReference type="Rhea" id="RHEA:48348"/>
        <dbReference type="Rhea" id="RHEA-COMP:12068"/>
        <dbReference type="Rhea" id="RHEA-COMP:12069"/>
        <dbReference type="ChEBI" id="CHEBI:65314"/>
        <dbReference type="ChEBI" id="CHEBI:65315"/>
    </reaction>
</comment>
<dbReference type="InterPro" id="IPR006145">
    <property type="entry name" value="PsdUridine_synth_RsuA/RluA"/>
</dbReference>
<proteinExistence type="inferred from homology"/>